<evidence type="ECO:0000256" key="3">
    <source>
        <dbReference type="ARBA" id="ARBA00022692"/>
    </source>
</evidence>
<organism evidence="7">
    <name type="scientific">Leptolyngbya sp. NK1-12</name>
    <dbReference type="NCBI Taxonomy" id="2547451"/>
    <lineage>
        <taxon>Bacteria</taxon>
        <taxon>Bacillati</taxon>
        <taxon>Cyanobacteriota</taxon>
        <taxon>Cyanophyceae</taxon>
        <taxon>Leptolyngbyales</taxon>
        <taxon>Leptolyngbyaceae</taxon>
        <taxon>Leptolyngbya group</taxon>
        <taxon>Leptolyngbya</taxon>
    </lineage>
</organism>
<gene>
    <name evidence="7" type="ORF">HJG54_17090</name>
</gene>
<dbReference type="PANTHER" id="PTHR12812:SF0">
    <property type="entry name" value="HEPARAN-SULFATE 6-O-SULFOTRANSFERASE"/>
    <property type="match status" value="1"/>
</dbReference>
<dbReference type="SUPFAM" id="SSF52540">
    <property type="entry name" value="P-loop containing nucleoside triphosphate hydrolases"/>
    <property type="match status" value="1"/>
</dbReference>
<evidence type="ECO:0000256" key="6">
    <source>
        <dbReference type="ARBA" id="ARBA00023180"/>
    </source>
</evidence>
<name>A0AA96WMU7_9CYAN</name>
<dbReference type="InterPro" id="IPR027417">
    <property type="entry name" value="P-loop_NTPase"/>
</dbReference>
<keyword evidence="3" id="KW-0812">Transmembrane</keyword>
<reference evidence="7" key="1">
    <citation type="submission" date="2020-05" db="EMBL/GenBank/DDBJ databases">
        <authorList>
            <person name="Zhu T."/>
            <person name="Keshari N."/>
            <person name="Lu X."/>
        </authorList>
    </citation>
    <scope>NUCLEOTIDE SEQUENCE</scope>
    <source>
        <strain evidence="7">NK1-12</strain>
    </source>
</reference>
<dbReference type="InterPro" id="IPR005331">
    <property type="entry name" value="Sulfotransferase"/>
</dbReference>
<dbReference type="EMBL" id="CP053586">
    <property type="protein sequence ID" value="WNZ24401.1"/>
    <property type="molecule type" value="Genomic_DNA"/>
</dbReference>
<evidence type="ECO:0000256" key="4">
    <source>
        <dbReference type="ARBA" id="ARBA00022989"/>
    </source>
</evidence>
<evidence type="ECO:0000256" key="1">
    <source>
        <dbReference type="ARBA" id="ARBA00004167"/>
    </source>
</evidence>
<proteinExistence type="predicted"/>
<accession>A0AA96WMU7</accession>
<dbReference type="AlphaFoldDB" id="A0AA96WMU7"/>
<sequence>MRNFPTQYNLQADDVLYFCHIPKTAGMTFRTIVEDQFHCSDVCPATLNAQLAKMSPEEIQSYRLFRGHLGFINLPELLPGKQVINVTVLREPVARVISHYEYIRRMPGDPHYEAVKDMTLEEFAQKLTAGKVGKNIQTYHVAKTAQFSLESLSPQETLDLAKASLDDFAFVGLVERFQDSLFLLSYIFGWKPIFNSRKENAAGKQKVVQEIPASTLEVIQANTRLDDVLYRHAKEIFEVRFAAMQRDLIDRFGAEVVPELVDQPDPQLSSEQLATLLEKHYDQRYRELHPKPPKVALYDFCQPLRGTGWQRREYFNQDPLAYRWIGPTPSATLDIPFDTSTDAYLEFQMVGLTVTLPELIKTLKLEVNQQPLPYDLLFSNEGRQILRAYVPQSVLQSQRPFTNIQFEVSRTISLNSINPLNPDTRLVGLAFNVVQLLPAAKVTELSIVAPQFRFAPWQETVAFMRQQAPPEEPVVAPTVFRIQLPNPITDYKTFLKKGGFPWLILHKGMVETVDTVLFKLIGQGFAPVYANEVFVIFSTHRHLPKLPYTSPHVKPLYVDYLKRQLAKVTKPIWRRVVSSGQKNQGQTKAQPKLNAK</sequence>
<dbReference type="RefSeq" id="WP_316430190.1">
    <property type="nucleotide sequence ID" value="NZ_CP053586.1"/>
</dbReference>
<dbReference type="GO" id="GO:0016020">
    <property type="term" value="C:membrane"/>
    <property type="evidence" value="ECO:0007669"/>
    <property type="project" value="UniProtKB-SubCell"/>
</dbReference>
<dbReference type="Gene3D" id="3.40.50.300">
    <property type="entry name" value="P-loop containing nucleotide triphosphate hydrolases"/>
    <property type="match status" value="1"/>
</dbReference>
<dbReference type="InterPro" id="IPR010635">
    <property type="entry name" value="Heparan_SO4-6-sulfoTrfase"/>
</dbReference>
<keyword evidence="5" id="KW-0472">Membrane</keyword>
<dbReference type="PANTHER" id="PTHR12812">
    <property type="entry name" value="HEPARAN SULFATE 6-O-SULFOTRANSFERASE 3"/>
    <property type="match status" value="1"/>
</dbReference>
<keyword evidence="4" id="KW-1133">Transmembrane helix</keyword>
<keyword evidence="2" id="KW-0808">Transferase</keyword>
<evidence type="ECO:0000313" key="7">
    <source>
        <dbReference type="EMBL" id="WNZ24401.1"/>
    </source>
</evidence>
<comment type="subcellular location">
    <subcellularLocation>
        <location evidence="1">Membrane</location>
        <topology evidence="1">Single-pass membrane protein</topology>
    </subcellularLocation>
</comment>
<dbReference type="Pfam" id="PF03567">
    <property type="entry name" value="Sulfotransfer_2"/>
    <property type="match status" value="1"/>
</dbReference>
<keyword evidence="6" id="KW-0325">Glycoprotein</keyword>
<protein>
    <submittedName>
        <fullName evidence="7">Sulfotransferase family 2 domain-containing protein</fullName>
    </submittedName>
</protein>
<evidence type="ECO:0000256" key="5">
    <source>
        <dbReference type="ARBA" id="ARBA00023136"/>
    </source>
</evidence>
<evidence type="ECO:0000256" key="2">
    <source>
        <dbReference type="ARBA" id="ARBA00022679"/>
    </source>
</evidence>
<dbReference type="GO" id="GO:0017095">
    <property type="term" value="F:heparan sulfate 6-sulfotransferase activity"/>
    <property type="evidence" value="ECO:0007669"/>
    <property type="project" value="TreeGrafter"/>
</dbReference>